<dbReference type="KEGG" id="mmab:HQ865_17290"/>
<proteinExistence type="predicted"/>
<reference evidence="2 3" key="1">
    <citation type="submission" date="2020-05" db="EMBL/GenBank/DDBJ databases">
        <title>Mucilaginibacter mali sp. nov.</title>
        <authorList>
            <person name="Kim H.S."/>
            <person name="Lee K.C."/>
            <person name="Suh M.K."/>
            <person name="Kim J.-S."/>
            <person name="Han K.-I."/>
            <person name="Eom M.K."/>
            <person name="Shin Y.K."/>
            <person name="Lee J.-S."/>
        </authorList>
    </citation>
    <scope>NUCLEOTIDE SEQUENCE [LARGE SCALE GENOMIC DNA]</scope>
    <source>
        <strain evidence="2 3">G2-14</strain>
    </source>
</reference>
<name>A0A7D4Q2M2_9SPHI</name>
<dbReference type="RefSeq" id="WP_173416106.1">
    <property type="nucleotide sequence ID" value="NZ_CP054139.1"/>
</dbReference>
<keyword evidence="1" id="KW-1133">Transmembrane helix</keyword>
<dbReference type="Proteomes" id="UP000505355">
    <property type="component" value="Chromosome"/>
</dbReference>
<evidence type="ECO:0000256" key="1">
    <source>
        <dbReference type="SAM" id="Phobius"/>
    </source>
</evidence>
<evidence type="ECO:0000313" key="2">
    <source>
        <dbReference type="EMBL" id="QKJ31446.1"/>
    </source>
</evidence>
<dbReference type="AlphaFoldDB" id="A0A7D4Q2M2"/>
<sequence>MKITSEQETHLRKYLRDAMRYRETCEEVYDHVLTALQNRGYTGTFEEAVNQILREDFGGYDNLRQMEDDAKNAAVKSGISKYLGFYMGYFKWPRLIYVLVYAALIYLFFGYARLAIILEAMVALTVITPCVLSLMRYYQIGYRFGDTKRSVRDTVFAKIAIVPIRLFVLGTILLTMSFAQGHNIWTDPHPIVVTILFVLSNIYLRAFLELYRDEFKISLQA</sequence>
<organism evidence="2 3">
    <name type="scientific">Mucilaginibacter mali</name>
    <dbReference type="NCBI Taxonomy" id="2740462"/>
    <lineage>
        <taxon>Bacteria</taxon>
        <taxon>Pseudomonadati</taxon>
        <taxon>Bacteroidota</taxon>
        <taxon>Sphingobacteriia</taxon>
        <taxon>Sphingobacteriales</taxon>
        <taxon>Sphingobacteriaceae</taxon>
        <taxon>Mucilaginibacter</taxon>
    </lineage>
</organism>
<feature type="transmembrane region" description="Helical" evidence="1">
    <location>
        <begin position="159"/>
        <end position="179"/>
    </location>
</feature>
<keyword evidence="1" id="KW-0812">Transmembrane</keyword>
<feature type="transmembrane region" description="Helical" evidence="1">
    <location>
        <begin position="120"/>
        <end position="138"/>
    </location>
</feature>
<feature type="transmembrane region" description="Helical" evidence="1">
    <location>
        <begin position="95"/>
        <end position="114"/>
    </location>
</feature>
<feature type="transmembrane region" description="Helical" evidence="1">
    <location>
        <begin position="191"/>
        <end position="208"/>
    </location>
</feature>
<keyword evidence="1" id="KW-0472">Membrane</keyword>
<accession>A0A7D4Q2M2</accession>
<dbReference type="EMBL" id="CP054139">
    <property type="protein sequence ID" value="QKJ31446.1"/>
    <property type="molecule type" value="Genomic_DNA"/>
</dbReference>
<evidence type="ECO:0000313" key="3">
    <source>
        <dbReference type="Proteomes" id="UP000505355"/>
    </source>
</evidence>
<keyword evidence="3" id="KW-1185">Reference proteome</keyword>
<gene>
    <name evidence="2" type="ORF">HQ865_17290</name>
</gene>
<protein>
    <submittedName>
        <fullName evidence="2">Uncharacterized protein</fullName>
    </submittedName>
</protein>